<dbReference type="GO" id="GO:0005737">
    <property type="term" value="C:cytoplasm"/>
    <property type="evidence" value="ECO:0007669"/>
    <property type="project" value="UniProtKB-UniRule"/>
</dbReference>
<keyword evidence="6 7" id="KW-0804">Transcription</keyword>
<dbReference type="PANTHER" id="PTHR34701:SF1">
    <property type="entry name" value="TRANSCRIPTIONAL REGULATOR MRAZ"/>
    <property type="match status" value="1"/>
</dbReference>
<evidence type="ECO:0000259" key="8">
    <source>
        <dbReference type="PROSITE" id="PS51740"/>
    </source>
</evidence>
<organism evidence="9 10">
    <name type="scientific">Jhaorihella thermophila</name>
    <dbReference type="NCBI Taxonomy" id="488547"/>
    <lineage>
        <taxon>Bacteria</taxon>
        <taxon>Pseudomonadati</taxon>
        <taxon>Pseudomonadota</taxon>
        <taxon>Alphaproteobacteria</taxon>
        <taxon>Rhodobacterales</taxon>
        <taxon>Paracoccaceae</taxon>
        <taxon>Jhaorihella</taxon>
    </lineage>
</organism>
<comment type="similarity">
    <text evidence="7">Belongs to the MraZ family.</text>
</comment>
<dbReference type="Proteomes" id="UP000236742">
    <property type="component" value="Unassembled WGS sequence"/>
</dbReference>
<reference evidence="9 10" key="1">
    <citation type="submission" date="2016-10" db="EMBL/GenBank/DDBJ databases">
        <authorList>
            <person name="de Groot N.N."/>
        </authorList>
    </citation>
    <scope>NUCLEOTIDE SEQUENCE [LARGE SCALE GENOMIC DNA]</scope>
    <source>
        <strain evidence="9 10">DSM 23413</strain>
    </source>
</reference>
<dbReference type="InterPro" id="IPR035644">
    <property type="entry name" value="MraZ_C"/>
</dbReference>
<evidence type="ECO:0000256" key="6">
    <source>
        <dbReference type="ARBA" id="ARBA00023163"/>
    </source>
</evidence>
<name>A0A1H5Y9Z2_9RHOB</name>
<keyword evidence="5 7" id="KW-0238">DNA-binding</keyword>
<dbReference type="AlphaFoldDB" id="A0A1H5Y9Z2"/>
<dbReference type="GO" id="GO:0009295">
    <property type="term" value="C:nucleoid"/>
    <property type="evidence" value="ECO:0007669"/>
    <property type="project" value="UniProtKB-SubCell"/>
</dbReference>
<keyword evidence="10" id="KW-1185">Reference proteome</keyword>
<evidence type="ECO:0000256" key="5">
    <source>
        <dbReference type="ARBA" id="ARBA00023125"/>
    </source>
</evidence>
<dbReference type="Pfam" id="PF02381">
    <property type="entry name" value="MraZ"/>
    <property type="match status" value="2"/>
</dbReference>
<evidence type="ECO:0000256" key="4">
    <source>
        <dbReference type="ARBA" id="ARBA00023015"/>
    </source>
</evidence>
<protein>
    <recommendedName>
        <fullName evidence="1 7">Transcriptional regulator MraZ</fullName>
    </recommendedName>
</protein>
<dbReference type="CDD" id="cd16320">
    <property type="entry name" value="MraZ_N"/>
    <property type="match status" value="1"/>
</dbReference>
<dbReference type="InterPro" id="IPR038619">
    <property type="entry name" value="MraZ_sf"/>
</dbReference>
<feature type="domain" description="SpoVT-AbrB" evidence="8">
    <location>
        <begin position="9"/>
        <end position="52"/>
    </location>
</feature>
<evidence type="ECO:0000256" key="2">
    <source>
        <dbReference type="ARBA" id="ARBA00022490"/>
    </source>
</evidence>
<dbReference type="GO" id="GO:0003700">
    <property type="term" value="F:DNA-binding transcription factor activity"/>
    <property type="evidence" value="ECO:0007669"/>
    <property type="project" value="UniProtKB-UniRule"/>
</dbReference>
<dbReference type="RefSeq" id="WP_104008921.1">
    <property type="nucleotide sequence ID" value="NZ_FNVD01000016.1"/>
</dbReference>
<evidence type="ECO:0000256" key="3">
    <source>
        <dbReference type="ARBA" id="ARBA00022737"/>
    </source>
</evidence>
<keyword evidence="2 7" id="KW-0963">Cytoplasm</keyword>
<evidence type="ECO:0000256" key="1">
    <source>
        <dbReference type="ARBA" id="ARBA00013860"/>
    </source>
</evidence>
<feature type="domain" description="SpoVT-AbrB" evidence="8">
    <location>
        <begin position="92"/>
        <end position="135"/>
    </location>
</feature>
<dbReference type="GO" id="GO:0000976">
    <property type="term" value="F:transcription cis-regulatory region binding"/>
    <property type="evidence" value="ECO:0007669"/>
    <property type="project" value="TreeGrafter"/>
</dbReference>
<evidence type="ECO:0000313" key="10">
    <source>
        <dbReference type="Proteomes" id="UP000236742"/>
    </source>
</evidence>
<evidence type="ECO:0000256" key="7">
    <source>
        <dbReference type="HAMAP-Rule" id="MF_01008"/>
    </source>
</evidence>
<dbReference type="Gene3D" id="3.40.1550.20">
    <property type="entry name" value="Transcriptional regulator MraZ domain"/>
    <property type="match status" value="1"/>
</dbReference>
<accession>A0A1H5Y9Z2</accession>
<dbReference type="PANTHER" id="PTHR34701">
    <property type="entry name" value="TRANSCRIPTIONAL REGULATOR MRAZ"/>
    <property type="match status" value="1"/>
</dbReference>
<dbReference type="InterPro" id="IPR007159">
    <property type="entry name" value="SpoVT-AbrB_dom"/>
</dbReference>
<proteinExistence type="inferred from homology"/>
<keyword evidence="3" id="KW-0677">Repeat</keyword>
<keyword evidence="4 7" id="KW-0805">Transcription regulation</keyword>
<dbReference type="InterPro" id="IPR037914">
    <property type="entry name" value="SpoVT-AbrB_sf"/>
</dbReference>
<evidence type="ECO:0000313" key="9">
    <source>
        <dbReference type="EMBL" id="SEG20851.1"/>
    </source>
</evidence>
<dbReference type="PROSITE" id="PS51740">
    <property type="entry name" value="SPOVT_ABRB"/>
    <property type="match status" value="2"/>
</dbReference>
<dbReference type="HAMAP" id="MF_01008">
    <property type="entry name" value="MraZ"/>
    <property type="match status" value="1"/>
</dbReference>
<dbReference type="GO" id="GO:2000143">
    <property type="term" value="P:negative regulation of DNA-templated transcription initiation"/>
    <property type="evidence" value="ECO:0007669"/>
    <property type="project" value="TreeGrafter"/>
</dbReference>
<dbReference type="CDD" id="cd16321">
    <property type="entry name" value="MraZ_C"/>
    <property type="match status" value="1"/>
</dbReference>
<dbReference type="NCBIfam" id="NF001476">
    <property type="entry name" value="PRK00326.2-2"/>
    <property type="match status" value="1"/>
</dbReference>
<dbReference type="SUPFAM" id="SSF89447">
    <property type="entry name" value="AbrB/MazE/MraZ-like"/>
    <property type="match status" value="1"/>
</dbReference>
<gene>
    <name evidence="7" type="primary">mraZ</name>
    <name evidence="9" type="ORF">SAMN05421751_11622</name>
</gene>
<sequence>MGRRRFRGEYTFKVDAKGRVSIPAAFRRVIEAGDPDYTEGLRPQFVLVYGPKGQDYLEGYTIEEINALEDKINSLPASRLKSRLIKEKLTLSHDSEIDPDGRLVLPARLREKIGLDKEAVFEGTLNTFRIWAPDRYEQHMSEDDEGLGFDIPEGTDLMEALDMALARQGGE</sequence>
<dbReference type="EMBL" id="FNVD01000016">
    <property type="protein sequence ID" value="SEG20851.1"/>
    <property type="molecule type" value="Genomic_DNA"/>
</dbReference>
<comment type="subcellular location">
    <subcellularLocation>
        <location evidence="7">Cytoplasm</location>
        <location evidence="7">Nucleoid</location>
    </subcellularLocation>
</comment>
<dbReference type="InterPro" id="IPR003444">
    <property type="entry name" value="MraZ"/>
</dbReference>
<dbReference type="InterPro" id="IPR020603">
    <property type="entry name" value="MraZ_dom"/>
</dbReference>
<dbReference type="InterPro" id="IPR035642">
    <property type="entry name" value="MraZ_N"/>
</dbReference>
<comment type="subunit">
    <text evidence="7">Forms oligomers.</text>
</comment>
<dbReference type="OrthoDB" id="9807753at2"/>